<dbReference type="SUPFAM" id="SSF48498">
    <property type="entry name" value="Tetracyclin repressor-like, C-terminal domain"/>
    <property type="match status" value="1"/>
</dbReference>
<comment type="caution">
    <text evidence="4">The sequence shown here is derived from an EMBL/GenBank/DDBJ whole genome shotgun (WGS) entry which is preliminary data.</text>
</comment>
<evidence type="ECO:0000256" key="1">
    <source>
        <dbReference type="ARBA" id="ARBA00023015"/>
    </source>
</evidence>
<dbReference type="InterPro" id="IPR036271">
    <property type="entry name" value="Tet_transcr_reg_TetR-rel_C_sf"/>
</dbReference>
<dbReference type="RefSeq" id="WP_345894351.1">
    <property type="nucleotide sequence ID" value="NZ_JAMOIM010000063.1"/>
</dbReference>
<dbReference type="Pfam" id="PF13305">
    <property type="entry name" value="TetR_C_33"/>
    <property type="match status" value="1"/>
</dbReference>
<dbReference type="Gene3D" id="1.10.357.10">
    <property type="entry name" value="Tetracycline Repressor, domain 2"/>
    <property type="match status" value="1"/>
</dbReference>
<evidence type="ECO:0000259" key="3">
    <source>
        <dbReference type="Pfam" id="PF13305"/>
    </source>
</evidence>
<proteinExistence type="predicted"/>
<feature type="domain" description="HTH-type transcriptional regulator MT1864/Rv1816-like C-terminal" evidence="3">
    <location>
        <begin position="2"/>
        <end position="91"/>
    </location>
</feature>
<accession>A0AA42CNG4</accession>
<name>A0AA42CNG4_9HYPH</name>
<sequence>MYRRFAIEHAGLYALTQATLKHGSNAQQAEALRAVKVFEAVVKSYGVPDDLSVHAIRMVRAGLQGFSDIESHGGFQMSQSLADSFLFLVDAIHTARSKLGEAALKADACRAPKGNAGVIRCYRFCRTDQVARCEPTFATII</sequence>
<evidence type="ECO:0000313" key="5">
    <source>
        <dbReference type="Proteomes" id="UP001165667"/>
    </source>
</evidence>
<dbReference type="EMBL" id="JAMOIM010000063">
    <property type="protein sequence ID" value="MCW6512751.1"/>
    <property type="molecule type" value="Genomic_DNA"/>
</dbReference>
<reference evidence="4" key="1">
    <citation type="submission" date="2022-05" db="EMBL/GenBank/DDBJ databases">
        <authorList>
            <person name="Pankratov T."/>
        </authorList>
    </citation>
    <scope>NUCLEOTIDE SEQUENCE</scope>
    <source>
        <strain evidence="4">BP6-180914</strain>
    </source>
</reference>
<gene>
    <name evidence="4" type="ORF">M8523_33160</name>
</gene>
<protein>
    <submittedName>
        <fullName evidence="4">WHG domain-containing protein</fullName>
    </submittedName>
</protein>
<evidence type="ECO:0000256" key="2">
    <source>
        <dbReference type="ARBA" id="ARBA00023163"/>
    </source>
</evidence>
<organism evidence="4 5">
    <name type="scientific">Lichenifustis flavocetrariae</name>
    <dbReference type="NCBI Taxonomy" id="2949735"/>
    <lineage>
        <taxon>Bacteria</taxon>
        <taxon>Pseudomonadati</taxon>
        <taxon>Pseudomonadota</taxon>
        <taxon>Alphaproteobacteria</taxon>
        <taxon>Hyphomicrobiales</taxon>
        <taxon>Lichenihabitantaceae</taxon>
        <taxon>Lichenifustis</taxon>
    </lineage>
</organism>
<evidence type="ECO:0000313" key="4">
    <source>
        <dbReference type="EMBL" id="MCW6512751.1"/>
    </source>
</evidence>
<dbReference type="AlphaFoldDB" id="A0AA42CNG4"/>
<keyword evidence="5" id="KW-1185">Reference proteome</keyword>
<dbReference type="Proteomes" id="UP001165667">
    <property type="component" value="Unassembled WGS sequence"/>
</dbReference>
<keyword evidence="1" id="KW-0805">Transcription regulation</keyword>
<dbReference type="InterPro" id="IPR025996">
    <property type="entry name" value="MT1864/Rv1816-like_C"/>
</dbReference>
<keyword evidence="2" id="KW-0804">Transcription</keyword>